<dbReference type="PANTHER" id="PTHR15469">
    <property type="entry name" value="NADH-UBIQUINONE OXIDOREDUCTASE B15 SUBUNIT"/>
    <property type="match status" value="1"/>
</dbReference>
<evidence type="ECO:0000256" key="7">
    <source>
        <dbReference type="ARBA" id="ARBA00022792"/>
    </source>
</evidence>
<dbReference type="OrthoDB" id="5818798at2759"/>
<evidence type="ECO:0000313" key="15">
    <source>
        <dbReference type="EMBL" id="MPC83375.1"/>
    </source>
</evidence>
<evidence type="ECO:0000256" key="10">
    <source>
        <dbReference type="ARBA" id="ARBA00023128"/>
    </source>
</evidence>
<accession>A0A5B7ILY6</accession>
<proteinExistence type="inferred from homology"/>
<keyword evidence="16" id="KW-1185">Reference proteome</keyword>
<evidence type="ECO:0000256" key="8">
    <source>
        <dbReference type="ARBA" id="ARBA00022982"/>
    </source>
</evidence>
<evidence type="ECO:0000256" key="4">
    <source>
        <dbReference type="ARBA" id="ARBA00022448"/>
    </source>
</evidence>
<evidence type="ECO:0000256" key="5">
    <source>
        <dbReference type="ARBA" id="ARBA00022660"/>
    </source>
</evidence>
<keyword evidence="4" id="KW-0813">Transport</keyword>
<evidence type="ECO:0000256" key="9">
    <source>
        <dbReference type="ARBA" id="ARBA00022989"/>
    </source>
</evidence>
<comment type="similarity">
    <text evidence="2">Belongs to the complex I NDUFB4 subunit family.</text>
</comment>
<evidence type="ECO:0000256" key="2">
    <source>
        <dbReference type="ARBA" id="ARBA00007260"/>
    </source>
</evidence>
<keyword evidence="11 14" id="KW-0472">Membrane</keyword>
<keyword evidence="15" id="KW-0830">Ubiquinone</keyword>
<evidence type="ECO:0000256" key="1">
    <source>
        <dbReference type="ARBA" id="ARBA00004434"/>
    </source>
</evidence>
<feature type="transmembrane region" description="Helical" evidence="14">
    <location>
        <begin position="39"/>
        <end position="58"/>
    </location>
</feature>
<evidence type="ECO:0000313" key="16">
    <source>
        <dbReference type="Proteomes" id="UP000324222"/>
    </source>
</evidence>
<dbReference type="PANTHER" id="PTHR15469:SF0">
    <property type="entry name" value="NADH DEHYDROGENASE [UBIQUINONE] 1 BETA SUBCOMPLEX SUBUNIT 4"/>
    <property type="match status" value="1"/>
</dbReference>
<gene>
    <name evidence="15" type="primary">Ndufb4</name>
    <name evidence="15" type="ORF">E2C01_078084</name>
</gene>
<organism evidence="15 16">
    <name type="scientific">Portunus trituberculatus</name>
    <name type="common">Swimming crab</name>
    <name type="synonym">Neptunus trituberculatus</name>
    <dbReference type="NCBI Taxonomy" id="210409"/>
    <lineage>
        <taxon>Eukaryota</taxon>
        <taxon>Metazoa</taxon>
        <taxon>Ecdysozoa</taxon>
        <taxon>Arthropoda</taxon>
        <taxon>Crustacea</taxon>
        <taxon>Multicrustacea</taxon>
        <taxon>Malacostraca</taxon>
        <taxon>Eumalacostraca</taxon>
        <taxon>Eucarida</taxon>
        <taxon>Decapoda</taxon>
        <taxon>Pleocyemata</taxon>
        <taxon>Brachyura</taxon>
        <taxon>Eubrachyura</taxon>
        <taxon>Portunoidea</taxon>
        <taxon>Portunidae</taxon>
        <taxon>Portuninae</taxon>
        <taxon>Portunus</taxon>
    </lineage>
</organism>
<evidence type="ECO:0000256" key="3">
    <source>
        <dbReference type="ARBA" id="ARBA00018681"/>
    </source>
</evidence>
<comment type="subcellular location">
    <subcellularLocation>
        <location evidence="1">Mitochondrion inner membrane</location>
        <topology evidence="1">Single-pass membrane protein</topology>
    </subcellularLocation>
</comment>
<evidence type="ECO:0000256" key="6">
    <source>
        <dbReference type="ARBA" id="ARBA00022692"/>
    </source>
</evidence>
<evidence type="ECO:0000256" key="11">
    <source>
        <dbReference type="ARBA" id="ARBA00023136"/>
    </source>
</evidence>
<dbReference type="AlphaFoldDB" id="A0A5B7ILY6"/>
<dbReference type="InterPro" id="IPR009866">
    <property type="entry name" value="NADH_UbQ_OxRdtase_NDUFB4_su"/>
</dbReference>
<keyword evidence="9 14" id="KW-1133">Transmembrane helix</keyword>
<dbReference type="EMBL" id="VSRR010062326">
    <property type="protein sequence ID" value="MPC83375.1"/>
    <property type="molecule type" value="Genomic_DNA"/>
</dbReference>
<keyword evidence="7" id="KW-0999">Mitochondrion inner membrane</keyword>
<evidence type="ECO:0000256" key="13">
    <source>
        <dbReference type="ARBA" id="ARBA00030987"/>
    </source>
</evidence>
<evidence type="ECO:0000256" key="14">
    <source>
        <dbReference type="SAM" id="Phobius"/>
    </source>
</evidence>
<reference evidence="15 16" key="1">
    <citation type="submission" date="2019-05" db="EMBL/GenBank/DDBJ databases">
        <title>Another draft genome of Portunus trituberculatus and its Hox gene families provides insights of decapod evolution.</title>
        <authorList>
            <person name="Jeong J.-H."/>
            <person name="Song I."/>
            <person name="Kim S."/>
            <person name="Choi T."/>
            <person name="Kim D."/>
            <person name="Ryu S."/>
            <person name="Kim W."/>
        </authorList>
    </citation>
    <scope>NUCLEOTIDE SEQUENCE [LARGE SCALE GENOMIC DNA]</scope>
    <source>
        <tissue evidence="15">Muscle</tissue>
    </source>
</reference>
<keyword evidence="10" id="KW-0496">Mitochondrion</keyword>
<comment type="caution">
    <text evidence="15">The sequence shown here is derived from an EMBL/GenBank/DDBJ whole genome shotgun (WGS) entry which is preliminary data.</text>
</comment>
<protein>
    <recommendedName>
        <fullName evidence="3">NADH dehydrogenase [ubiquinone] 1 beta subcomplex subunit 4</fullName>
    </recommendedName>
    <alternativeName>
        <fullName evidence="12">Complex I-B15</fullName>
    </alternativeName>
    <alternativeName>
        <fullName evidence="13">NADH-ubiquinone oxidoreductase B15 subunit</fullName>
    </alternativeName>
</protein>
<dbReference type="GO" id="GO:0005743">
    <property type="term" value="C:mitochondrial inner membrane"/>
    <property type="evidence" value="ECO:0007669"/>
    <property type="project" value="UniProtKB-SubCell"/>
</dbReference>
<dbReference type="Proteomes" id="UP000324222">
    <property type="component" value="Unassembled WGS sequence"/>
</dbReference>
<keyword evidence="8" id="KW-0249">Electron transport</keyword>
<dbReference type="Pfam" id="PF07225">
    <property type="entry name" value="NDUF_B4"/>
    <property type="match status" value="1"/>
</dbReference>
<sequence>MWEALLSFCPLVAQFDPALQRFMSMRATQYDFFRPTPKTSLIGTFLIVVPIIGYGLLLKRDKDQFEKKIRTGQVAYADREFKFY</sequence>
<name>A0A5B7ILY6_PORTR</name>
<keyword evidence="5" id="KW-0679">Respiratory chain</keyword>
<keyword evidence="6 14" id="KW-0812">Transmembrane</keyword>
<evidence type="ECO:0000256" key="12">
    <source>
        <dbReference type="ARBA" id="ARBA00030212"/>
    </source>
</evidence>